<sequence length="383" mass="40329">MTRTTPSSASACRTSGTAERFLSAPAAADCEMESPVWQMSMSGRTPLWPTIARAMSGDMDSRCSVMTAFSRPTRLPDSASRMSGGSAPSDMSKLSQLPDSASMQRTVAAFSLTLGAVAVSSCTSAATLPRPSADSTLFSSSRIASRSPSTARCLASACPICSLASSSRTSVCAPEAAAASEGAAGTVASDSTPVLTRSEQSRRLRSSFPASASRSLCICSFPAFRGSRQRVPSSAASTSVAATDCSSSRQSEFLEKQGWLDRSDRHTGILSSLAAMAFHRPPKPVAARAASRAAGTSPRARSSSSSAVASPAAAGQLCKLISWQLQHRSSCPAVLTPERLVVTHSHLSTEADKSWERKQRRRSYETEEPILGYFKRTKIHLGN</sequence>
<reference evidence="2" key="2">
    <citation type="journal article" date="2015" name="Data Brief">
        <title>Shoot transcriptome of the giant reed, Arundo donax.</title>
        <authorList>
            <person name="Barrero R.A."/>
            <person name="Guerrero F.D."/>
            <person name="Moolhuijzen P."/>
            <person name="Goolsby J.A."/>
            <person name="Tidwell J."/>
            <person name="Bellgard S.E."/>
            <person name="Bellgard M.I."/>
        </authorList>
    </citation>
    <scope>NUCLEOTIDE SEQUENCE</scope>
    <source>
        <tissue evidence="2">Shoot tissue taken approximately 20 cm above the soil surface</tissue>
    </source>
</reference>
<feature type="region of interest" description="Disordered" evidence="1">
    <location>
        <begin position="73"/>
        <end position="95"/>
    </location>
</feature>
<evidence type="ECO:0000313" key="2">
    <source>
        <dbReference type="EMBL" id="JAD82241.1"/>
    </source>
</evidence>
<reference evidence="2" key="1">
    <citation type="submission" date="2014-09" db="EMBL/GenBank/DDBJ databases">
        <authorList>
            <person name="Magalhaes I.L.F."/>
            <person name="Oliveira U."/>
            <person name="Santos F.R."/>
            <person name="Vidigal T.H.D.A."/>
            <person name="Brescovit A.D."/>
            <person name="Santos A.J."/>
        </authorList>
    </citation>
    <scope>NUCLEOTIDE SEQUENCE</scope>
    <source>
        <tissue evidence="2">Shoot tissue taken approximately 20 cm above the soil surface</tissue>
    </source>
</reference>
<organism evidence="2">
    <name type="scientific">Arundo donax</name>
    <name type="common">Giant reed</name>
    <name type="synonym">Donax arundinaceus</name>
    <dbReference type="NCBI Taxonomy" id="35708"/>
    <lineage>
        <taxon>Eukaryota</taxon>
        <taxon>Viridiplantae</taxon>
        <taxon>Streptophyta</taxon>
        <taxon>Embryophyta</taxon>
        <taxon>Tracheophyta</taxon>
        <taxon>Spermatophyta</taxon>
        <taxon>Magnoliopsida</taxon>
        <taxon>Liliopsida</taxon>
        <taxon>Poales</taxon>
        <taxon>Poaceae</taxon>
        <taxon>PACMAD clade</taxon>
        <taxon>Arundinoideae</taxon>
        <taxon>Arundineae</taxon>
        <taxon>Arundo</taxon>
    </lineage>
</organism>
<name>A0A0A9D342_ARUDO</name>
<feature type="region of interest" description="Disordered" evidence="1">
    <location>
        <begin position="286"/>
        <end position="308"/>
    </location>
</feature>
<accession>A0A0A9D342</accession>
<dbReference type="EMBL" id="GBRH01215654">
    <property type="protein sequence ID" value="JAD82241.1"/>
    <property type="molecule type" value="Transcribed_RNA"/>
</dbReference>
<proteinExistence type="predicted"/>
<dbReference type="AlphaFoldDB" id="A0A0A9D342"/>
<evidence type="ECO:0000256" key="1">
    <source>
        <dbReference type="SAM" id="MobiDB-lite"/>
    </source>
</evidence>
<protein>
    <submittedName>
        <fullName evidence="2">Uncharacterized protein</fullName>
    </submittedName>
</protein>